<protein>
    <recommendedName>
        <fullName evidence="1">Reverse transcriptase domain-containing protein</fullName>
    </recommendedName>
</protein>
<dbReference type="InterPro" id="IPR000477">
    <property type="entry name" value="RT_dom"/>
</dbReference>
<accession>A0A5E4NDZ1</accession>
<feature type="domain" description="Reverse transcriptase" evidence="1">
    <location>
        <begin position="1"/>
        <end position="84"/>
    </location>
</feature>
<evidence type="ECO:0000259" key="1">
    <source>
        <dbReference type="PROSITE" id="PS50878"/>
    </source>
</evidence>
<name>A0A5E4NDZ1_9HEMI</name>
<dbReference type="Proteomes" id="UP000325440">
    <property type="component" value="Unassembled WGS sequence"/>
</dbReference>
<keyword evidence="3" id="KW-1185">Reference proteome</keyword>
<dbReference type="AlphaFoldDB" id="A0A5E4NDZ1"/>
<proteinExistence type="predicted"/>
<sequence>MFADDTAIITQNQTLESSIRDQQGSLDELSLWFSKWKLTLNPTKSEAKIFTLRKYINLTLLQINNKEINWNNKDDTVKYLGLHLDDKLSWKIHINKKLNQKYTRLRILYPLLNHSSTIQMKCSLLLYTAIIRPLVTYACPVWASASKTKIKKLQTLQNKFLRIALKAPWFMRNKQLHNDTGIPHLSTWITQQFKNFHEKLHRVDGARHYNIGKRSTNLRLKPRLPQDILLDPNEDTSTSDSDPD</sequence>
<dbReference type="PANTHER" id="PTHR33332">
    <property type="entry name" value="REVERSE TRANSCRIPTASE DOMAIN-CONTAINING PROTEIN"/>
    <property type="match status" value="1"/>
</dbReference>
<evidence type="ECO:0000313" key="2">
    <source>
        <dbReference type="EMBL" id="VVC42932.1"/>
    </source>
</evidence>
<gene>
    <name evidence="2" type="ORF">CINCED_3A022600</name>
</gene>
<reference evidence="2 3" key="1">
    <citation type="submission" date="2019-08" db="EMBL/GenBank/DDBJ databases">
        <authorList>
            <person name="Alioto T."/>
            <person name="Alioto T."/>
            <person name="Gomez Garrido J."/>
        </authorList>
    </citation>
    <scope>NUCLEOTIDE SEQUENCE [LARGE SCALE GENOMIC DNA]</scope>
</reference>
<dbReference type="EMBL" id="CABPRJ010002065">
    <property type="protein sequence ID" value="VVC42932.1"/>
    <property type="molecule type" value="Genomic_DNA"/>
</dbReference>
<dbReference type="PROSITE" id="PS50878">
    <property type="entry name" value="RT_POL"/>
    <property type="match status" value="1"/>
</dbReference>
<dbReference type="OrthoDB" id="6619394at2759"/>
<organism evidence="2 3">
    <name type="scientific">Cinara cedri</name>
    <dbReference type="NCBI Taxonomy" id="506608"/>
    <lineage>
        <taxon>Eukaryota</taxon>
        <taxon>Metazoa</taxon>
        <taxon>Ecdysozoa</taxon>
        <taxon>Arthropoda</taxon>
        <taxon>Hexapoda</taxon>
        <taxon>Insecta</taxon>
        <taxon>Pterygota</taxon>
        <taxon>Neoptera</taxon>
        <taxon>Paraneoptera</taxon>
        <taxon>Hemiptera</taxon>
        <taxon>Sternorrhyncha</taxon>
        <taxon>Aphidomorpha</taxon>
        <taxon>Aphidoidea</taxon>
        <taxon>Aphididae</taxon>
        <taxon>Lachninae</taxon>
        <taxon>Cinara</taxon>
    </lineage>
</organism>
<evidence type="ECO:0000313" key="3">
    <source>
        <dbReference type="Proteomes" id="UP000325440"/>
    </source>
</evidence>